<dbReference type="PIRSF" id="PIRSF001892">
    <property type="entry name" value="CyaE"/>
    <property type="match status" value="1"/>
</dbReference>
<dbReference type="PANTHER" id="PTHR30203">
    <property type="entry name" value="OUTER MEMBRANE CATION EFFLUX PROTEIN"/>
    <property type="match status" value="1"/>
</dbReference>
<dbReference type="GO" id="GO:0015562">
    <property type="term" value="F:efflux transmembrane transporter activity"/>
    <property type="evidence" value="ECO:0007669"/>
    <property type="project" value="InterPro"/>
</dbReference>
<keyword evidence="4" id="KW-1185">Reference proteome</keyword>
<evidence type="ECO:0000256" key="1">
    <source>
        <dbReference type="ARBA" id="ARBA00007613"/>
    </source>
</evidence>
<dbReference type="Proteomes" id="UP000436016">
    <property type="component" value="Unassembled WGS sequence"/>
</dbReference>
<dbReference type="EMBL" id="WUWG01000003">
    <property type="protein sequence ID" value="MXU66047.1"/>
    <property type="molecule type" value="Genomic_DNA"/>
</dbReference>
<dbReference type="InterPro" id="IPR003423">
    <property type="entry name" value="OMP_efflux"/>
</dbReference>
<evidence type="ECO:0000313" key="4">
    <source>
        <dbReference type="Proteomes" id="UP000436016"/>
    </source>
</evidence>
<comment type="caution">
    <text evidence="3">The sequence shown here is derived from an EMBL/GenBank/DDBJ whole genome shotgun (WGS) entry which is preliminary data.</text>
</comment>
<comment type="function">
    <text evidence="2">CyaE is necessary for transport of calmodulin-sensitive adenylate cyclase-hemolysin (cyclolysin).</text>
</comment>
<dbReference type="SUPFAM" id="SSF56954">
    <property type="entry name" value="Outer membrane efflux proteins (OEP)"/>
    <property type="match status" value="1"/>
</dbReference>
<sequence length="478" mass="49178">MTPKPLTAMLICLLAACTETPGARDIGQADRQIADDPAEVTADVAQLAALGAQAPDVARFDAGRSYDLPALIDLAQTRNPATRQSWLAAREAGRQAGIVGSALLPVVTAAAVAGRQSVNTNLPVPILGDVPGSVDSSGEALALTATWLLYDFGENAARQRAADSLARISEIGFNTVHRQLIFDVSAAYHTRLAALKKVSAANEARSRSADLVLAAERRFAQGTGTTVEVAQARQLDAQTRLVAEASAGEARAAAVTLAALVNVPPSTRIRLKAPGGGLPSANDRTLDRVLDTAFARRSDVRAALAQVDAAQAELDATVASYRPKIFTGGYASAGDGRVDLNGLAPIGLNTAGSSGAFIGVSVPIVDGGLREKRLAAARDRLERSQTGVEVARLTATREIALAYETLRTALALYPATKALTDAARTTADAAKEAYTGGIGTVSDAGVAELGLFAATEALADAERDARVAAAALALATGN</sequence>
<dbReference type="GO" id="GO:0031640">
    <property type="term" value="P:killing of cells of another organism"/>
    <property type="evidence" value="ECO:0007669"/>
    <property type="project" value="UniProtKB-KW"/>
</dbReference>
<dbReference type="RefSeq" id="WP_160855076.1">
    <property type="nucleotide sequence ID" value="NZ_WUWG01000003.1"/>
</dbReference>
<evidence type="ECO:0000313" key="3">
    <source>
        <dbReference type="EMBL" id="MXU66047.1"/>
    </source>
</evidence>
<dbReference type="PANTHER" id="PTHR30203:SF29">
    <property type="entry name" value="PROTEIN CYAE"/>
    <property type="match status" value="1"/>
</dbReference>
<evidence type="ECO:0000256" key="2">
    <source>
        <dbReference type="PIRNR" id="PIRNR001892"/>
    </source>
</evidence>
<dbReference type="GO" id="GO:0009279">
    <property type="term" value="C:cell outer membrane"/>
    <property type="evidence" value="ECO:0007669"/>
    <property type="project" value="UniProtKB-SubCell"/>
</dbReference>
<comment type="similarity">
    <text evidence="1 2">Belongs to the outer membrane factor (OMF) (TC 1.B.17) family.</text>
</comment>
<dbReference type="PROSITE" id="PS51257">
    <property type="entry name" value="PROKAR_LIPOPROTEIN"/>
    <property type="match status" value="1"/>
</dbReference>
<name>A0A6B0TNC7_9RHOB</name>
<proteinExistence type="inferred from homology"/>
<organism evidence="3 4">
    <name type="scientific">Oceanomicrobium pacificus</name>
    <dbReference type="NCBI Taxonomy" id="2692916"/>
    <lineage>
        <taxon>Bacteria</taxon>
        <taxon>Pseudomonadati</taxon>
        <taxon>Pseudomonadota</taxon>
        <taxon>Alphaproteobacteria</taxon>
        <taxon>Rhodobacterales</taxon>
        <taxon>Paracoccaceae</taxon>
        <taxon>Oceanomicrobium</taxon>
    </lineage>
</organism>
<protein>
    <recommendedName>
        <fullName evidence="2">Protein CyaE</fullName>
    </recommendedName>
</protein>
<keyword evidence="2" id="KW-0354">Hemolysis</keyword>
<accession>A0A6B0TNC7</accession>
<dbReference type="InterPro" id="IPR010131">
    <property type="entry name" value="MdtP/NodT-like"/>
</dbReference>
<dbReference type="Gene3D" id="1.20.1600.10">
    <property type="entry name" value="Outer membrane efflux proteins (OEP)"/>
    <property type="match status" value="1"/>
</dbReference>
<keyword evidence="2" id="KW-0204">Cytolysis</keyword>
<keyword evidence="2" id="KW-0998">Cell outer membrane</keyword>
<dbReference type="Pfam" id="PF02321">
    <property type="entry name" value="OEP"/>
    <property type="match status" value="2"/>
</dbReference>
<dbReference type="InterPro" id="IPR028351">
    <property type="entry name" value="CyaE"/>
</dbReference>
<dbReference type="AlphaFoldDB" id="A0A6B0TNC7"/>
<comment type="subcellular location">
    <subcellularLocation>
        <location evidence="2">Cell outer membrane</location>
        <topology evidence="2">Peripheral membrane protein</topology>
    </subcellularLocation>
</comment>
<keyword evidence="2" id="KW-0813">Transport</keyword>
<reference evidence="3 4" key="1">
    <citation type="submission" date="2019-12" db="EMBL/GenBank/DDBJ databases">
        <title>Strain KN286 was isolated from seawater, which was collected from Caroline Seamount in the tropical western Pacific.</title>
        <authorList>
            <person name="Wang Q."/>
        </authorList>
    </citation>
    <scope>NUCLEOTIDE SEQUENCE [LARGE SCALE GENOMIC DNA]</scope>
    <source>
        <strain evidence="3 4">KN286</strain>
    </source>
</reference>
<keyword evidence="2" id="KW-0472">Membrane</keyword>
<gene>
    <name evidence="3" type="ORF">GSH16_11345</name>
</gene>